<dbReference type="PANTHER" id="PTHR18945">
    <property type="entry name" value="NEUROTRANSMITTER GATED ION CHANNEL"/>
    <property type="match status" value="1"/>
</dbReference>
<dbReference type="InterPro" id="IPR036734">
    <property type="entry name" value="Neur_chan_lig-bd_sf"/>
</dbReference>
<dbReference type="GO" id="GO:0004888">
    <property type="term" value="F:transmembrane signaling receptor activity"/>
    <property type="evidence" value="ECO:0007669"/>
    <property type="project" value="InterPro"/>
</dbReference>
<dbReference type="InterPro" id="IPR038050">
    <property type="entry name" value="Neuro_actylchol_rec"/>
</dbReference>
<evidence type="ECO:0000256" key="4">
    <source>
        <dbReference type="ARBA" id="ARBA00022475"/>
    </source>
</evidence>
<dbReference type="InterPro" id="IPR018000">
    <property type="entry name" value="Neurotransmitter_ion_chnl_CS"/>
</dbReference>
<organism evidence="16">
    <name type="scientific">Angiostrongylus costaricensis</name>
    <name type="common">Nematode worm</name>
    <dbReference type="NCBI Taxonomy" id="334426"/>
    <lineage>
        <taxon>Eukaryota</taxon>
        <taxon>Metazoa</taxon>
        <taxon>Ecdysozoa</taxon>
        <taxon>Nematoda</taxon>
        <taxon>Chromadorea</taxon>
        <taxon>Rhabditida</taxon>
        <taxon>Rhabditina</taxon>
        <taxon>Rhabditomorpha</taxon>
        <taxon>Strongyloidea</taxon>
        <taxon>Metastrongylidae</taxon>
        <taxon>Angiostrongylus</taxon>
    </lineage>
</organism>
<gene>
    <name evidence="14" type="ORF">ACOC_LOCUS247</name>
</gene>
<dbReference type="EMBL" id="UYYA01000020">
    <property type="protein sequence ID" value="VDM51832.1"/>
    <property type="molecule type" value="Genomic_DNA"/>
</dbReference>
<dbReference type="InterPro" id="IPR006201">
    <property type="entry name" value="Neur_channel"/>
</dbReference>
<dbReference type="Pfam" id="PF02931">
    <property type="entry name" value="Neur_chan_LBD"/>
    <property type="match status" value="1"/>
</dbReference>
<sequence>MLLIIWSGDAVIDTDYNSFEDEHTSMMKISHSSERRYKTNRYRVTDSRSSLWNKLIDFRNCTRDTDIIDQLLNGTGYNKFRIPEDDGMTVYVEIWIQAITSINELTNDFEMDIYITEKWLDPALNFENLSPCKGNLSLNHQVLDRLWTPNSCFVNSKIAQIHDSPFRSVFLMLFPNGTVMVNYRVRVKGPCSLELSNFPLDLQTCGLIYESFNYNNQEVRMRWSNIDEPVRPMAPIVLPDFDLFKITANRKEEVRFHSIVFSHSMIILALTQHTCGQAFSSYQRFQPYPAGMWDELHVMIMFERRFIWFFMQAYLPTYLTIFIRMKNSSWVSFALGPRAIPARTMLGVNALLAMIFQFGNIMRNLPRVSYIKAIDVWMLVSMTFIFCTLLELAIVGYKVRDESKVIGRGNAKKTKALSEGSPRGNSLYEKRFMFPPGCSPTRAVTKVRSNTLHYFTPLTLFSCFKTGLEKIPRFSTINNDNNNSEIPDCSPTHHGRQKRSTRYQASCSRSVFLCSM</sequence>
<dbReference type="Gene3D" id="1.20.58.390">
    <property type="entry name" value="Neurotransmitter-gated ion-channel transmembrane domain"/>
    <property type="match status" value="1"/>
</dbReference>
<comment type="similarity">
    <text evidence="11">Belongs to the ligand-gated ion channel (TC 1.A.9) family.</text>
</comment>
<keyword evidence="4" id="KW-1003">Cell membrane</keyword>
<keyword evidence="7 11" id="KW-1133">Transmembrane helix</keyword>
<feature type="transmembrane region" description="Helical" evidence="11">
    <location>
        <begin position="306"/>
        <end position="325"/>
    </location>
</feature>
<evidence type="ECO:0000256" key="5">
    <source>
        <dbReference type="ARBA" id="ARBA00022692"/>
    </source>
</evidence>
<dbReference type="SUPFAM" id="SSF90112">
    <property type="entry name" value="Neurotransmitter-gated ion-channel transmembrane pore"/>
    <property type="match status" value="1"/>
</dbReference>
<dbReference type="Proteomes" id="UP000267027">
    <property type="component" value="Unassembled WGS sequence"/>
</dbReference>
<evidence type="ECO:0000256" key="10">
    <source>
        <dbReference type="ARBA" id="ARBA00023303"/>
    </source>
</evidence>
<keyword evidence="3 11" id="KW-0813">Transport</keyword>
<evidence type="ECO:0000256" key="3">
    <source>
        <dbReference type="ARBA" id="ARBA00022448"/>
    </source>
</evidence>
<dbReference type="InterPro" id="IPR006029">
    <property type="entry name" value="Neurotrans-gated_channel_TM"/>
</dbReference>
<evidence type="ECO:0000259" key="12">
    <source>
        <dbReference type="Pfam" id="PF02931"/>
    </source>
</evidence>
<keyword evidence="15" id="KW-1185">Reference proteome</keyword>
<feature type="transmembrane region" description="Helical" evidence="11">
    <location>
        <begin position="374"/>
        <end position="397"/>
    </location>
</feature>
<dbReference type="PRINTS" id="PR00253">
    <property type="entry name" value="GABAARECEPTR"/>
</dbReference>
<evidence type="ECO:0000313" key="16">
    <source>
        <dbReference type="WBParaSite" id="ACOC_0000024601-mRNA-1"/>
    </source>
</evidence>
<evidence type="ECO:0000256" key="11">
    <source>
        <dbReference type="RuleBase" id="RU000687"/>
    </source>
</evidence>
<keyword evidence="5 11" id="KW-0812">Transmembrane</keyword>
<dbReference type="AlphaFoldDB" id="A0A158PD43"/>
<dbReference type="OMA" id="IYITETW"/>
<evidence type="ECO:0000256" key="6">
    <source>
        <dbReference type="ARBA" id="ARBA00022729"/>
    </source>
</evidence>
<keyword evidence="8 11" id="KW-0406">Ion transport</keyword>
<feature type="domain" description="Neurotransmitter-gated ion-channel ligand-binding" evidence="12">
    <location>
        <begin position="65"/>
        <end position="255"/>
    </location>
</feature>
<evidence type="ECO:0000313" key="14">
    <source>
        <dbReference type="EMBL" id="VDM51832.1"/>
    </source>
</evidence>
<dbReference type="Gene3D" id="2.70.170.10">
    <property type="entry name" value="Neurotransmitter-gated ion-channel ligand-binding domain"/>
    <property type="match status" value="1"/>
</dbReference>
<keyword evidence="9 11" id="KW-0472">Membrane</keyword>
<evidence type="ECO:0000256" key="7">
    <source>
        <dbReference type="ARBA" id="ARBA00022989"/>
    </source>
</evidence>
<dbReference type="CDD" id="cd18990">
    <property type="entry name" value="LGIC_ECD_GABAAR"/>
    <property type="match status" value="1"/>
</dbReference>
<evidence type="ECO:0000256" key="1">
    <source>
        <dbReference type="ARBA" id="ARBA00004141"/>
    </source>
</evidence>
<reference evidence="14 15" key="2">
    <citation type="submission" date="2018-11" db="EMBL/GenBank/DDBJ databases">
        <authorList>
            <consortium name="Pathogen Informatics"/>
        </authorList>
    </citation>
    <scope>NUCLEOTIDE SEQUENCE [LARGE SCALE GENOMIC DNA]</scope>
    <source>
        <strain evidence="14 15">Costa Rica</strain>
    </source>
</reference>
<dbReference type="InterPro" id="IPR006202">
    <property type="entry name" value="Neur_chan_lig-bd"/>
</dbReference>
<dbReference type="OrthoDB" id="442503at2759"/>
<protein>
    <submittedName>
        <fullName evidence="16">Neur_chan_LBD domain-containing protein</fullName>
    </submittedName>
</protein>
<name>A0A158PD43_ANGCS</name>
<evidence type="ECO:0000256" key="9">
    <source>
        <dbReference type="ARBA" id="ARBA00023136"/>
    </source>
</evidence>
<dbReference type="GO" id="GO:0005230">
    <property type="term" value="F:extracellular ligand-gated monoatomic ion channel activity"/>
    <property type="evidence" value="ECO:0007669"/>
    <property type="project" value="InterPro"/>
</dbReference>
<evidence type="ECO:0000256" key="2">
    <source>
        <dbReference type="ARBA" id="ARBA00004236"/>
    </source>
</evidence>
<proteinExistence type="inferred from homology"/>
<dbReference type="InterPro" id="IPR036719">
    <property type="entry name" value="Neuro-gated_channel_TM_sf"/>
</dbReference>
<dbReference type="Pfam" id="PF02932">
    <property type="entry name" value="Neur_chan_memb"/>
    <property type="match status" value="1"/>
</dbReference>
<dbReference type="SUPFAM" id="SSF63712">
    <property type="entry name" value="Nicotinic receptor ligand binding domain-like"/>
    <property type="match status" value="1"/>
</dbReference>
<accession>A0A158PD43</accession>
<keyword evidence="6" id="KW-0732">Signal</keyword>
<comment type="subcellular location">
    <subcellularLocation>
        <location evidence="2">Cell membrane</location>
    </subcellularLocation>
    <subcellularLocation>
        <location evidence="1">Membrane</location>
        <topology evidence="1">Multi-pass membrane protein</topology>
    </subcellularLocation>
</comment>
<comment type="caution">
    <text evidence="11">Lacks conserved residue(s) required for the propagation of feature annotation.</text>
</comment>
<feature type="transmembrane region" description="Helical" evidence="11">
    <location>
        <begin position="345"/>
        <end position="362"/>
    </location>
</feature>
<feature type="domain" description="Neurotransmitter-gated ion-channel transmembrane" evidence="13">
    <location>
        <begin position="315"/>
        <end position="403"/>
    </location>
</feature>
<dbReference type="GO" id="GO:0005886">
    <property type="term" value="C:plasma membrane"/>
    <property type="evidence" value="ECO:0007669"/>
    <property type="project" value="UniProtKB-SubCell"/>
</dbReference>
<keyword evidence="10 11" id="KW-0407">Ion channel</keyword>
<evidence type="ECO:0000313" key="15">
    <source>
        <dbReference type="Proteomes" id="UP000267027"/>
    </source>
</evidence>
<dbReference type="PROSITE" id="PS00236">
    <property type="entry name" value="NEUROTR_ION_CHANNEL"/>
    <property type="match status" value="1"/>
</dbReference>
<dbReference type="InterPro" id="IPR006028">
    <property type="entry name" value="GABAA/Glycine_rcpt"/>
</dbReference>
<dbReference type="STRING" id="334426.A0A158PD43"/>
<evidence type="ECO:0000259" key="13">
    <source>
        <dbReference type="Pfam" id="PF02932"/>
    </source>
</evidence>
<dbReference type="CDD" id="cd19049">
    <property type="entry name" value="LGIC_TM_anion"/>
    <property type="match status" value="1"/>
</dbReference>
<dbReference type="PRINTS" id="PR00252">
    <property type="entry name" value="NRIONCHANNEL"/>
</dbReference>
<dbReference type="WBParaSite" id="ACOC_0000024601-mRNA-1">
    <property type="protein sequence ID" value="ACOC_0000024601-mRNA-1"/>
    <property type="gene ID" value="ACOC_0000024601"/>
</dbReference>
<evidence type="ECO:0000256" key="8">
    <source>
        <dbReference type="ARBA" id="ARBA00023065"/>
    </source>
</evidence>
<reference evidence="16" key="1">
    <citation type="submission" date="2016-04" db="UniProtKB">
        <authorList>
            <consortium name="WormBaseParasite"/>
        </authorList>
    </citation>
    <scope>IDENTIFICATION</scope>
</reference>